<dbReference type="InterPro" id="IPR008794">
    <property type="entry name" value="Pro_racemase_fam"/>
</dbReference>
<reference evidence="3" key="1">
    <citation type="journal article" date="2019" name="Int. J. Syst. Evol. Microbiol.">
        <title>The Global Catalogue of Microorganisms (GCM) 10K type strain sequencing project: providing services to taxonomists for standard genome sequencing and annotation.</title>
        <authorList>
            <consortium name="The Broad Institute Genomics Platform"/>
            <consortium name="The Broad Institute Genome Sequencing Center for Infectious Disease"/>
            <person name="Wu L."/>
            <person name="Ma J."/>
        </authorList>
    </citation>
    <scope>NUCLEOTIDE SEQUENCE [LARGE SCALE GENOMIC DNA]</scope>
    <source>
        <strain evidence="3">CGMCC 1.15399</strain>
    </source>
</reference>
<sequence>MTAPIRPHVFRTIESHTAGNPTRTVLSGVPALEGDTMLERMHDLAARYDWIRTSLMYEPRGHSVMSGCLVLEPCDPRADVGVLYIEASGHLPMCGHDTIGLVTVLLQHGVLPVVEPVTNVVLDTPAGLVETAAEWKDGRVTEVSFVSTPSFLYARDVPVELPGAGTVTVDIAWGGNFYAIVDADSVGLDLTEPRVGKRILLAETLRDVINETVDVVHPTLDGIHGVTHVQFIGPPRRADATNLCSVVIRPGGADRSPCGTGTAARTAALVARGRLRMGEPLVHESITGETFTSVPVEKVQVGAFDGVRSRITGRAYVTGTAEWTIDPHDPLRAGFLFT</sequence>
<dbReference type="Proteomes" id="UP001597097">
    <property type="component" value="Unassembled WGS sequence"/>
</dbReference>
<dbReference type="PANTHER" id="PTHR33442:SF5">
    <property type="entry name" value="BIFUNCTIONAL TRANS-3-HYDROXY-L-PROLINE DEHYDRATASE_2-EPIMERASE"/>
    <property type="match status" value="1"/>
</dbReference>
<dbReference type="PANTHER" id="PTHR33442">
    <property type="entry name" value="TRANS-3-HYDROXY-L-PROLINE DEHYDRATASE"/>
    <property type="match status" value="1"/>
</dbReference>
<proteinExistence type="inferred from homology"/>
<keyword evidence="3" id="KW-1185">Reference proteome</keyword>
<dbReference type="EMBL" id="JBHUCM010000045">
    <property type="protein sequence ID" value="MFD1544882.1"/>
    <property type="molecule type" value="Genomic_DNA"/>
</dbReference>
<evidence type="ECO:0000313" key="2">
    <source>
        <dbReference type="EMBL" id="MFD1544882.1"/>
    </source>
</evidence>
<name>A0ABW4GUB2_9ACTN</name>
<organism evidence="2 3">
    <name type="scientific">Nonomuraea guangzhouensis</name>
    <dbReference type="NCBI Taxonomy" id="1291555"/>
    <lineage>
        <taxon>Bacteria</taxon>
        <taxon>Bacillati</taxon>
        <taxon>Actinomycetota</taxon>
        <taxon>Actinomycetes</taxon>
        <taxon>Streptosporangiales</taxon>
        <taxon>Streptosporangiaceae</taxon>
        <taxon>Nonomuraea</taxon>
    </lineage>
</organism>
<comment type="caution">
    <text evidence="2">The sequence shown here is derived from an EMBL/GenBank/DDBJ whole genome shotgun (WGS) entry which is preliminary data.</text>
</comment>
<dbReference type="SFLD" id="SFLDS00028">
    <property type="entry name" value="Proline_Racemase"/>
    <property type="match status" value="1"/>
</dbReference>
<accession>A0ABW4GUB2</accession>
<gene>
    <name evidence="2" type="ORF">ACFSJ0_48110</name>
</gene>
<protein>
    <submittedName>
        <fullName evidence="2">Proline racemase family protein</fullName>
    </submittedName>
</protein>
<comment type="similarity">
    <text evidence="1">Belongs to the proline racemase family.</text>
</comment>
<evidence type="ECO:0000313" key="3">
    <source>
        <dbReference type="Proteomes" id="UP001597097"/>
    </source>
</evidence>
<evidence type="ECO:0000256" key="1">
    <source>
        <dbReference type="ARBA" id="ARBA00007529"/>
    </source>
</evidence>
<dbReference type="RefSeq" id="WP_219528872.1">
    <property type="nucleotide sequence ID" value="NZ_JAHKRM010000005.1"/>
</dbReference>
<dbReference type="Pfam" id="PF05544">
    <property type="entry name" value="Pro_racemase"/>
    <property type="match status" value="1"/>
</dbReference>
<dbReference type="PIRSF" id="PIRSF029792">
    <property type="entry name" value="Pro_racemase"/>
    <property type="match status" value="1"/>
</dbReference>